<reference evidence="2" key="1">
    <citation type="submission" date="2014-11" db="EMBL/GenBank/DDBJ databases">
        <authorList>
            <person name="Amaro Gonzalez C."/>
        </authorList>
    </citation>
    <scope>NUCLEOTIDE SEQUENCE</scope>
</reference>
<organism evidence="2">
    <name type="scientific">Anguilla anguilla</name>
    <name type="common">European freshwater eel</name>
    <name type="synonym">Muraena anguilla</name>
    <dbReference type="NCBI Taxonomy" id="7936"/>
    <lineage>
        <taxon>Eukaryota</taxon>
        <taxon>Metazoa</taxon>
        <taxon>Chordata</taxon>
        <taxon>Craniata</taxon>
        <taxon>Vertebrata</taxon>
        <taxon>Euteleostomi</taxon>
        <taxon>Actinopterygii</taxon>
        <taxon>Neopterygii</taxon>
        <taxon>Teleostei</taxon>
        <taxon>Anguilliformes</taxon>
        <taxon>Anguillidae</taxon>
        <taxon>Anguilla</taxon>
    </lineage>
</organism>
<evidence type="ECO:0000313" key="2">
    <source>
        <dbReference type="EMBL" id="JAH68554.1"/>
    </source>
</evidence>
<feature type="region of interest" description="Disordered" evidence="1">
    <location>
        <begin position="1"/>
        <end position="39"/>
    </location>
</feature>
<evidence type="ECO:0000256" key="1">
    <source>
        <dbReference type="SAM" id="MobiDB-lite"/>
    </source>
</evidence>
<accession>A0A0E9URQ3</accession>
<dbReference type="AlphaFoldDB" id="A0A0E9URQ3"/>
<dbReference type="EMBL" id="GBXM01040023">
    <property type="protein sequence ID" value="JAH68554.1"/>
    <property type="molecule type" value="Transcribed_RNA"/>
</dbReference>
<protein>
    <submittedName>
        <fullName evidence="2">Uncharacterized protein</fullName>
    </submittedName>
</protein>
<sequence>MRSGGGAESSSFGRGKVVRSSWPDAGLLGGSSGGSRSSC</sequence>
<name>A0A0E9URQ3_ANGAN</name>
<proteinExistence type="predicted"/>
<reference evidence="2" key="2">
    <citation type="journal article" date="2015" name="Fish Shellfish Immunol.">
        <title>Early steps in the European eel (Anguilla anguilla)-Vibrio vulnificus interaction in the gills: Role of the RtxA13 toxin.</title>
        <authorList>
            <person name="Callol A."/>
            <person name="Pajuelo D."/>
            <person name="Ebbesson L."/>
            <person name="Teles M."/>
            <person name="MacKenzie S."/>
            <person name="Amaro C."/>
        </authorList>
    </citation>
    <scope>NUCLEOTIDE SEQUENCE</scope>
</reference>